<proteinExistence type="predicted"/>
<dbReference type="OrthoDB" id="10251508at2759"/>
<dbReference type="SUPFAM" id="SSF53474">
    <property type="entry name" value="alpha/beta-Hydrolases"/>
    <property type="match status" value="1"/>
</dbReference>
<gene>
    <name evidence="2" type="ORF">KFL_001480280</name>
</gene>
<dbReference type="PANTHER" id="PTHR36513">
    <property type="entry name" value="ABC TRANSMEMBRANE TYPE-1 DOMAIN-CONTAINING PROTEIN"/>
    <property type="match status" value="1"/>
</dbReference>
<dbReference type="Proteomes" id="UP000054558">
    <property type="component" value="Unassembled WGS sequence"/>
</dbReference>
<dbReference type="InterPro" id="IPR010297">
    <property type="entry name" value="DUF900_hydrolase"/>
</dbReference>
<evidence type="ECO:0000313" key="3">
    <source>
        <dbReference type="Proteomes" id="UP000054558"/>
    </source>
</evidence>
<protein>
    <submittedName>
        <fullName evidence="2">Uncharacterized protein</fullName>
    </submittedName>
</protein>
<keyword evidence="3" id="KW-1185">Reference proteome</keyword>
<dbReference type="Pfam" id="PF05990">
    <property type="entry name" value="DUF900"/>
    <property type="match status" value="1"/>
</dbReference>
<dbReference type="PANTHER" id="PTHR36513:SF1">
    <property type="entry name" value="TRANSMEMBRANE PROTEIN"/>
    <property type="match status" value="1"/>
</dbReference>
<organism evidence="2 3">
    <name type="scientific">Klebsormidium nitens</name>
    <name type="common">Green alga</name>
    <name type="synonym">Ulothrix nitens</name>
    <dbReference type="NCBI Taxonomy" id="105231"/>
    <lineage>
        <taxon>Eukaryota</taxon>
        <taxon>Viridiplantae</taxon>
        <taxon>Streptophyta</taxon>
        <taxon>Klebsormidiophyceae</taxon>
        <taxon>Klebsormidiales</taxon>
        <taxon>Klebsormidiaceae</taxon>
        <taxon>Klebsormidium</taxon>
    </lineage>
</organism>
<feature type="region of interest" description="Disordered" evidence="1">
    <location>
        <begin position="145"/>
        <end position="168"/>
    </location>
</feature>
<dbReference type="InterPro" id="IPR029058">
    <property type="entry name" value="AB_hydrolase_fold"/>
</dbReference>
<evidence type="ECO:0000256" key="1">
    <source>
        <dbReference type="SAM" id="MobiDB-lite"/>
    </source>
</evidence>
<sequence length="536" mass="60604">MVAMIPSGLFTILRRVRSDPRTPEHTYRTFLFGKIVMYMDTYRDELGTKWPAFAEELSIRLEPFVSSSASDVSTKDINNAADAIIDQWRACPDLSEQIVKLLRVIDELLPNLSLPNDWRVKQDLLTNFHRMNDWLKKDEADREMMSLDSRSSSGSSAGTSMGSNGDPQQGFMEVPVWFATCRRPTGRQSTEAFFGTDRGDGLSLGCIKVSIPDTDSVAQNRQELPYLWWWDRFRPPNQSRKAVLIGKCVGFSDNFMRYHAIRFMHRVGTGRKEAVLYVHGFNNRFTKAAKKMALCGYKMQTDIPLLMFSWPSFQAVDRYNADEGNAMWAVPHLLDFLWKMLTDFEMEKVHIIGHSMGCRIILYALARLGERLFPKGAAQLGRVVLAAPDFDLGEFYLLQDHLSRTVEHMTIYSSANDQALHVSKRIHGGHPRLGEFPSNAGVRPWHIPFADNIDLVDATGLDRSVIGHGYVFSHAGVLQDACDFLRTGHPAEKRAAVKLTSLPGGFRYYTFQGISEAPSAIEEAIEEMDDLDTESV</sequence>
<feature type="compositionally biased region" description="Low complexity" evidence="1">
    <location>
        <begin position="146"/>
        <end position="165"/>
    </location>
</feature>
<dbReference type="AlphaFoldDB" id="A0A1Y1I1Z3"/>
<dbReference type="EMBL" id="DF237097">
    <property type="protein sequence ID" value="GAQ83459.1"/>
    <property type="molecule type" value="Genomic_DNA"/>
</dbReference>
<accession>A0A1Y1I1Z3</accession>
<dbReference type="Gene3D" id="3.40.50.1820">
    <property type="entry name" value="alpha/beta hydrolase"/>
    <property type="match status" value="1"/>
</dbReference>
<name>A0A1Y1I1Z3_KLENI</name>
<evidence type="ECO:0000313" key="2">
    <source>
        <dbReference type="EMBL" id="GAQ83459.1"/>
    </source>
</evidence>
<reference evidence="2 3" key="1">
    <citation type="journal article" date="2014" name="Nat. Commun.">
        <title>Klebsormidium flaccidum genome reveals primary factors for plant terrestrial adaptation.</title>
        <authorList>
            <person name="Hori K."/>
            <person name="Maruyama F."/>
            <person name="Fujisawa T."/>
            <person name="Togashi T."/>
            <person name="Yamamoto N."/>
            <person name="Seo M."/>
            <person name="Sato S."/>
            <person name="Yamada T."/>
            <person name="Mori H."/>
            <person name="Tajima N."/>
            <person name="Moriyama T."/>
            <person name="Ikeuchi M."/>
            <person name="Watanabe M."/>
            <person name="Wada H."/>
            <person name="Kobayashi K."/>
            <person name="Saito M."/>
            <person name="Masuda T."/>
            <person name="Sasaki-Sekimoto Y."/>
            <person name="Mashiguchi K."/>
            <person name="Awai K."/>
            <person name="Shimojima M."/>
            <person name="Masuda S."/>
            <person name="Iwai M."/>
            <person name="Nobusawa T."/>
            <person name="Narise T."/>
            <person name="Kondo S."/>
            <person name="Saito H."/>
            <person name="Sato R."/>
            <person name="Murakawa M."/>
            <person name="Ihara Y."/>
            <person name="Oshima-Yamada Y."/>
            <person name="Ohtaka K."/>
            <person name="Satoh M."/>
            <person name="Sonobe K."/>
            <person name="Ishii M."/>
            <person name="Ohtani R."/>
            <person name="Kanamori-Sato M."/>
            <person name="Honoki R."/>
            <person name="Miyazaki D."/>
            <person name="Mochizuki H."/>
            <person name="Umetsu J."/>
            <person name="Higashi K."/>
            <person name="Shibata D."/>
            <person name="Kamiya Y."/>
            <person name="Sato N."/>
            <person name="Nakamura Y."/>
            <person name="Tabata S."/>
            <person name="Ida S."/>
            <person name="Kurokawa K."/>
            <person name="Ohta H."/>
        </authorList>
    </citation>
    <scope>NUCLEOTIDE SEQUENCE [LARGE SCALE GENOMIC DNA]</scope>
    <source>
        <strain evidence="2 3">NIES-2285</strain>
    </source>
</reference>